<sequence length="34" mass="3942">MELFFFFVAFDFAQATEKKKAGTLRQAQDKLQAD</sequence>
<name>A0ABM8KAD1_9FLAO</name>
<accession>A0ABM8KAD1</accession>
<protein>
    <submittedName>
        <fullName evidence="1">Uncharacterized protein</fullName>
    </submittedName>
</protein>
<reference evidence="1 2" key="1">
    <citation type="journal article" date="2020" name="Microbes Environ.">
        <title>Synthetic bacterial community of duckweed: a simple and stable system to study plant-microbe interactions.</title>
        <authorList>
            <person name="Ishizawa H."/>
            <person name="Tada M."/>
            <person name="Kuroda M."/>
            <person name="Inoue D."/>
            <person name="Futamata H."/>
            <person name="Ike M."/>
        </authorList>
    </citation>
    <scope>NUCLEOTIDE SEQUENCE [LARGE SCALE GENOMIC DNA]</scope>
    <source>
        <strain evidence="1 2">DW100</strain>
    </source>
</reference>
<proteinExistence type="predicted"/>
<evidence type="ECO:0000313" key="1">
    <source>
        <dbReference type="EMBL" id="BEV05994.1"/>
    </source>
</evidence>
<keyword evidence="2" id="KW-1185">Reference proteome</keyword>
<gene>
    <name evidence="1" type="ORF">CRDW_33680</name>
</gene>
<organism evidence="1 2">
    <name type="scientific">Chryseobacterium gambrini</name>
    <dbReference type="NCBI Taxonomy" id="373672"/>
    <lineage>
        <taxon>Bacteria</taxon>
        <taxon>Pseudomonadati</taxon>
        <taxon>Bacteroidota</taxon>
        <taxon>Flavobacteriia</taxon>
        <taxon>Flavobacteriales</taxon>
        <taxon>Weeksellaceae</taxon>
        <taxon>Chryseobacterium group</taxon>
        <taxon>Chryseobacterium</taxon>
    </lineage>
</organism>
<evidence type="ECO:0000313" key="2">
    <source>
        <dbReference type="Proteomes" id="UP001380186"/>
    </source>
</evidence>
<dbReference type="Proteomes" id="UP001380186">
    <property type="component" value="Chromosome"/>
</dbReference>
<dbReference type="EMBL" id="AP029022">
    <property type="protein sequence ID" value="BEV05994.1"/>
    <property type="molecule type" value="Genomic_DNA"/>
</dbReference>